<feature type="region of interest" description="Disordered" evidence="7">
    <location>
        <begin position="1"/>
        <end position="54"/>
    </location>
</feature>
<dbReference type="InterPro" id="IPR034922">
    <property type="entry name" value="REX1-like_exo"/>
</dbReference>
<name>A0AAW1PIT2_9CHLO</name>
<comment type="caution">
    <text evidence="9">The sequence shown here is derived from an EMBL/GenBank/DDBJ whole genome shotgun (WGS) entry which is preliminary data.</text>
</comment>
<accession>A0AAW1PIT2</accession>
<protein>
    <recommendedName>
        <fullName evidence="8">Exonuclease domain-containing protein</fullName>
    </recommendedName>
</protein>
<keyword evidence="10" id="KW-1185">Reference proteome</keyword>
<keyword evidence="5" id="KW-0269">Exonuclease</keyword>
<gene>
    <name evidence="9" type="ORF">WJX73_005933</name>
</gene>
<dbReference type="EMBL" id="JALJOQ010000021">
    <property type="protein sequence ID" value="KAK9809331.1"/>
    <property type="molecule type" value="Genomic_DNA"/>
</dbReference>
<dbReference type="Pfam" id="PF00929">
    <property type="entry name" value="RNase_T"/>
    <property type="match status" value="1"/>
</dbReference>
<dbReference type="FunFam" id="3.30.420.10:FF:000031">
    <property type="entry name" value="RNA exonuclease 1"/>
    <property type="match status" value="1"/>
</dbReference>
<evidence type="ECO:0000256" key="3">
    <source>
        <dbReference type="ARBA" id="ARBA00022722"/>
    </source>
</evidence>
<evidence type="ECO:0000259" key="8">
    <source>
        <dbReference type="SMART" id="SM00479"/>
    </source>
</evidence>
<dbReference type="GO" id="GO:0005634">
    <property type="term" value="C:nucleus"/>
    <property type="evidence" value="ECO:0007669"/>
    <property type="project" value="UniProtKB-SubCell"/>
</dbReference>
<feature type="compositionally biased region" description="Acidic residues" evidence="7">
    <location>
        <begin position="1"/>
        <end position="20"/>
    </location>
</feature>
<feature type="region of interest" description="Disordered" evidence="7">
    <location>
        <begin position="176"/>
        <end position="211"/>
    </location>
</feature>
<evidence type="ECO:0000256" key="6">
    <source>
        <dbReference type="ARBA" id="ARBA00023242"/>
    </source>
</evidence>
<keyword evidence="4" id="KW-0378">Hydrolase</keyword>
<feature type="compositionally biased region" description="Basic and acidic residues" evidence="7">
    <location>
        <begin position="183"/>
        <end position="204"/>
    </location>
</feature>
<dbReference type="InterPro" id="IPR013520">
    <property type="entry name" value="Ribonucl_H"/>
</dbReference>
<dbReference type="Proteomes" id="UP001465755">
    <property type="component" value="Unassembled WGS sequence"/>
</dbReference>
<evidence type="ECO:0000256" key="5">
    <source>
        <dbReference type="ARBA" id="ARBA00022839"/>
    </source>
</evidence>
<keyword evidence="3" id="KW-0540">Nuclease</keyword>
<comment type="subcellular location">
    <subcellularLocation>
        <location evidence="1">Nucleus</location>
    </subcellularLocation>
</comment>
<keyword evidence="6" id="KW-0539">Nucleus</keyword>
<dbReference type="AlphaFoldDB" id="A0AAW1PIT2"/>
<proteinExistence type="inferred from homology"/>
<feature type="domain" description="Exonuclease" evidence="8">
    <location>
        <begin position="255"/>
        <end position="412"/>
    </location>
</feature>
<dbReference type="PANTHER" id="PTHR12801:SF157">
    <property type="entry name" value="SMALL RNA DEGRADING NUCLEASE 5"/>
    <property type="match status" value="1"/>
</dbReference>
<sequence length="593" mass="65979">MAQSTDPEELEDGEIEEAEETTPRESVEDPEPDEKTDTHSIDPAKAIKPRDKSRVSAPSVLERVYGEEGRASVRLERCKVPRLSEVQNLLLWVLAEGTSPVWAFVKNKPLIHQVVMVAVPGLDYFTYNQAELPNLKKYFGNPITTSTLNGFVRQPRSVGELFTVPLSRKRKHYLDELGQGISSKDEPPNKKAKRSDKPEPRKTDPFPPSHYCMTRKQIAERKFPACMRGDASEGEDDYPCTQPSGAAEGDAAWERMVAMDCEMVITSEGYELARMSLTNEAGQLLLDTLVLPEHNVTDHNTRYSGITAAMLEPITTTLADAQRMFMEVVSAETLLVGHALENDLSALKLAHYRLLDTSVLFPHPRGPPMRSKLSYLAERHLKRLIQQGSHDSVVDAQASMDLVKLKVHNGPAFGVPAVKDSAGDRLLQVLTAVGVRCSVVDHQDVLNRHVTGNANALLCFSDKECVAKAVREIGSQGIGFVWTQLRELNAYHEKAAVLQSMVPYKLAKTSQEEILQRMDLQLGKLYEAAAPNTMFIVPTCQGNTAVVRLMQERKWRADKKLDGLPKWTTECESLLVKASARANKALCFVVVKQ</sequence>
<dbReference type="Gene3D" id="3.30.420.10">
    <property type="entry name" value="Ribonuclease H-like superfamily/Ribonuclease H"/>
    <property type="match status" value="1"/>
</dbReference>
<feature type="compositionally biased region" description="Basic and acidic residues" evidence="7">
    <location>
        <begin position="21"/>
        <end position="42"/>
    </location>
</feature>
<evidence type="ECO:0000256" key="1">
    <source>
        <dbReference type="ARBA" id="ARBA00004123"/>
    </source>
</evidence>
<dbReference type="SMART" id="SM00479">
    <property type="entry name" value="EXOIII"/>
    <property type="match status" value="1"/>
</dbReference>
<dbReference type="InterPro" id="IPR047021">
    <property type="entry name" value="REXO1/3/4-like"/>
</dbReference>
<evidence type="ECO:0000313" key="10">
    <source>
        <dbReference type="Proteomes" id="UP001465755"/>
    </source>
</evidence>
<comment type="similarity">
    <text evidence="2">Belongs to the REXO1/REXO3 family.</text>
</comment>
<dbReference type="GO" id="GO:0003676">
    <property type="term" value="F:nucleic acid binding"/>
    <property type="evidence" value="ECO:0007669"/>
    <property type="project" value="InterPro"/>
</dbReference>
<dbReference type="InterPro" id="IPR036397">
    <property type="entry name" value="RNaseH_sf"/>
</dbReference>
<dbReference type="CDD" id="cd06145">
    <property type="entry name" value="REX1_like"/>
    <property type="match status" value="1"/>
</dbReference>
<evidence type="ECO:0000256" key="2">
    <source>
        <dbReference type="ARBA" id="ARBA00006357"/>
    </source>
</evidence>
<evidence type="ECO:0000313" key="9">
    <source>
        <dbReference type="EMBL" id="KAK9809331.1"/>
    </source>
</evidence>
<dbReference type="PANTHER" id="PTHR12801">
    <property type="entry name" value="RNA EXONUCLEASE REXO1 / RECO3 FAMILY MEMBER-RELATED"/>
    <property type="match status" value="1"/>
</dbReference>
<reference evidence="9 10" key="1">
    <citation type="journal article" date="2024" name="Nat. Commun.">
        <title>Phylogenomics reveals the evolutionary origins of lichenization in chlorophyte algae.</title>
        <authorList>
            <person name="Puginier C."/>
            <person name="Libourel C."/>
            <person name="Otte J."/>
            <person name="Skaloud P."/>
            <person name="Haon M."/>
            <person name="Grisel S."/>
            <person name="Petersen M."/>
            <person name="Berrin J.G."/>
            <person name="Delaux P.M."/>
            <person name="Dal Grande F."/>
            <person name="Keller J."/>
        </authorList>
    </citation>
    <scope>NUCLEOTIDE SEQUENCE [LARGE SCALE GENOMIC DNA]</scope>
    <source>
        <strain evidence="9 10">SAG 2036</strain>
    </source>
</reference>
<dbReference type="InterPro" id="IPR012337">
    <property type="entry name" value="RNaseH-like_sf"/>
</dbReference>
<dbReference type="GO" id="GO:0004527">
    <property type="term" value="F:exonuclease activity"/>
    <property type="evidence" value="ECO:0007669"/>
    <property type="project" value="UniProtKB-KW"/>
</dbReference>
<evidence type="ECO:0000256" key="7">
    <source>
        <dbReference type="SAM" id="MobiDB-lite"/>
    </source>
</evidence>
<evidence type="ECO:0000256" key="4">
    <source>
        <dbReference type="ARBA" id="ARBA00022801"/>
    </source>
</evidence>
<organism evidence="9 10">
    <name type="scientific">Symbiochloris irregularis</name>
    <dbReference type="NCBI Taxonomy" id="706552"/>
    <lineage>
        <taxon>Eukaryota</taxon>
        <taxon>Viridiplantae</taxon>
        <taxon>Chlorophyta</taxon>
        <taxon>core chlorophytes</taxon>
        <taxon>Trebouxiophyceae</taxon>
        <taxon>Trebouxiales</taxon>
        <taxon>Trebouxiaceae</taxon>
        <taxon>Symbiochloris</taxon>
    </lineage>
</organism>
<dbReference type="SUPFAM" id="SSF53098">
    <property type="entry name" value="Ribonuclease H-like"/>
    <property type="match status" value="1"/>
</dbReference>
<dbReference type="GO" id="GO:0010629">
    <property type="term" value="P:negative regulation of gene expression"/>
    <property type="evidence" value="ECO:0007669"/>
    <property type="project" value="UniProtKB-ARBA"/>
</dbReference>